<dbReference type="InterPro" id="IPR043504">
    <property type="entry name" value="Peptidase_S1_PA_chymotrypsin"/>
</dbReference>
<dbReference type="InterPro" id="IPR001254">
    <property type="entry name" value="Trypsin_dom"/>
</dbReference>
<dbReference type="InterPro" id="IPR001314">
    <property type="entry name" value="Peptidase_S1A"/>
</dbReference>
<evidence type="ECO:0000313" key="6">
    <source>
        <dbReference type="Proteomes" id="UP001175271"/>
    </source>
</evidence>
<feature type="domain" description="Peptidase S1" evidence="4">
    <location>
        <begin position="56"/>
        <end position="304"/>
    </location>
</feature>
<keyword evidence="3" id="KW-0732">Signal</keyword>
<dbReference type="Gene3D" id="2.40.10.10">
    <property type="entry name" value="Trypsin-like serine proteases"/>
    <property type="match status" value="1"/>
</dbReference>
<organism evidence="5 6">
    <name type="scientific">Steinernema hermaphroditum</name>
    <dbReference type="NCBI Taxonomy" id="289476"/>
    <lineage>
        <taxon>Eukaryota</taxon>
        <taxon>Metazoa</taxon>
        <taxon>Ecdysozoa</taxon>
        <taxon>Nematoda</taxon>
        <taxon>Chromadorea</taxon>
        <taxon>Rhabditida</taxon>
        <taxon>Tylenchina</taxon>
        <taxon>Panagrolaimomorpha</taxon>
        <taxon>Strongyloidoidea</taxon>
        <taxon>Steinernematidae</taxon>
        <taxon>Steinernema</taxon>
    </lineage>
</organism>
<dbReference type="CDD" id="cd00190">
    <property type="entry name" value="Tryp_SPc"/>
    <property type="match status" value="1"/>
</dbReference>
<keyword evidence="6" id="KW-1185">Reference proteome</keyword>
<proteinExistence type="predicted"/>
<keyword evidence="2" id="KW-0720">Serine protease</keyword>
<comment type="caution">
    <text evidence="5">The sequence shown here is derived from an EMBL/GenBank/DDBJ whole genome shotgun (WGS) entry which is preliminary data.</text>
</comment>
<dbReference type="InterPro" id="IPR018114">
    <property type="entry name" value="TRYPSIN_HIS"/>
</dbReference>
<dbReference type="EMBL" id="JAUCMV010000002">
    <property type="protein sequence ID" value="KAK0418446.1"/>
    <property type="molecule type" value="Genomic_DNA"/>
</dbReference>
<dbReference type="SUPFAM" id="SSF50494">
    <property type="entry name" value="Trypsin-like serine proteases"/>
    <property type="match status" value="1"/>
</dbReference>
<feature type="signal peptide" evidence="3">
    <location>
        <begin position="1"/>
        <end position="17"/>
    </location>
</feature>
<dbReference type="InterPro" id="IPR033116">
    <property type="entry name" value="TRYPSIN_SER"/>
</dbReference>
<dbReference type="PROSITE" id="PS00135">
    <property type="entry name" value="TRYPSIN_SER"/>
    <property type="match status" value="1"/>
</dbReference>
<evidence type="ECO:0000256" key="1">
    <source>
        <dbReference type="ARBA" id="ARBA00023157"/>
    </source>
</evidence>
<dbReference type="PROSITE" id="PS00134">
    <property type="entry name" value="TRYPSIN_HIS"/>
    <property type="match status" value="1"/>
</dbReference>
<dbReference type="AlphaFoldDB" id="A0AA39I5Y8"/>
<dbReference type="PROSITE" id="PS50240">
    <property type="entry name" value="TRYPSIN_DOM"/>
    <property type="match status" value="1"/>
</dbReference>
<keyword evidence="2" id="KW-0378">Hydrolase</keyword>
<feature type="chain" id="PRO_5041470498" description="Peptidase S1 domain-containing protein" evidence="3">
    <location>
        <begin position="18"/>
        <end position="310"/>
    </location>
</feature>
<evidence type="ECO:0000259" key="4">
    <source>
        <dbReference type="PROSITE" id="PS50240"/>
    </source>
</evidence>
<dbReference type="GO" id="GO:0006508">
    <property type="term" value="P:proteolysis"/>
    <property type="evidence" value="ECO:0007669"/>
    <property type="project" value="UniProtKB-KW"/>
</dbReference>
<dbReference type="FunFam" id="2.40.10.10:FF:000068">
    <property type="entry name" value="transmembrane protease serine 2"/>
    <property type="match status" value="1"/>
</dbReference>
<gene>
    <name evidence="5" type="ORF">QR680_013561</name>
</gene>
<evidence type="ECO:0000313" key="5">
    <source>
        <dbReference type="EMBL" id="KAK0418446.1"/>
    </source>
</evidence>
<protein>
    <recommendedName>
        <fullName evidence="4">Peptidase S1 domain-containing protein</fullName>
    </recommendedName>
</protein>
<keyword evidence="1" id="KW-1015">Disulfide bond</keyword>
<evidence type="ECO:0000256" key="3">
    <source>
        <dbReference type="SAM" id="SignalP"/>
    </source>
</evidence>
<keyword evidence="2" id="KW-0645">Protease</keyword>
<dbReference type="PANTHER" id="PTHR24260">
    <property type="match status" value="1"/>
</dbReference>
<dbReference type="PRINTS" id="PR00722">
    <property type="entry name" value="CHYMOTRYPSIN"/>
</dbReference>
<dbReference type="InterPro" id="IPR051333">
    <property type="entry name" value="CLIP_Serine_Protease"/>
</dbReference>
<dbReference type="InterPro" id="IPR009003">
    <property type="entry name" value="Peptidase_S1_PA"/>
</dbReference>
<dbReference type="GO" id="GO:0004252">
    <property type="term" value="F:serine-type endopeptidase activity"/>
    <property type="evidence" value="ECO:0007669"/>
    <property type="project" value="InterPro"/>
</dbReference>
<dbReference type="Proteomes" id="UP001175271">
    <property type="component" value="Unassembled WGS sequence"/>
</dbReference>
<reference evidence="5" key="1">
    <citation type="submission" date="2023-06" db="EMBL/GenBank/DDBJ databases">
        <title>Genomic analysis of the entomopathogenic nematode Steinernema hermaphroditum.</title>
        <authorList>
            <person name="Schwarz E.M."/>
            <person name="Heppert J.K."/>
            <person name="Baniya A."/>
            <person name="Schwartz H.T."/>
            <person name="Tan C.-H."/>
            <person name="Antoshechkin I."/>
            <person name="Sternberg P.W."/>
            <person name="Goodrich-Blair H."/>
            <person name="Dillman A.R."/>
        </authorList>
    </citation>
    <scope>NUCLEOTIDE SEQUENCE</scope>
    <source>
        <strain evidence="5">PS9179</strain>
        <tissue evidence="5">Whole animal</tissue>
    </source>
</reference>
<accession>A0AA39I5Y8</accession>
<dbReference type="PANTHER" id="PTHR24260:SF136">
    <property type="entry name" value="GH08193P-RELATED"/>
    <property type="match status" value="1"/>
</dbReference>
<sequence>MCLLYLLLVALSGLASTTPMKPEFPPIDSSHFIQEPSEHPATHEEFMQLLNKTELVFGGQFARPGNFPYQVFINYKKTDGRFYICGGSLVSSTHVLTAAHCTTGMIAPARIMVGAVDIRQQAAPAQWRNIHGVYPHPSYRDGDQSFLNDIAMLEISPPVQVGGVVGLTRIAANDQQLLTGGQAIISGFGTYAFYGNNPVTSEQLRYAQLQVYNSQYCYQQWARFTGGRTRVTTTQICAGGRGRGSGPGDSGGPLSVNTRNGLYQIGLVSFGPTDPNIMASQQDQVPAVFTRVASHCNFIQHYSRNTARCQ</sequence>
<name>A0AA39I5Y8_9BILA</name>
<evidence type="ECO:0000256" key="2">
    <source>
        <dbReference type="RuleBase" id="RU363034"/>
    </source>
</evidence>
<dbReference type="SMART" id="SM00020">
    <property type="entry name" value="Tryp_SPc"/>
    <property type="match status" value="1"/>
</dbReference>
<dbReference type="Pfam" id="PF00089">
    <property type="entry name" value="Trypsin"/>
    <property type="match status" value="1"/>
</dbReference>